<dbReference type="GO" id="GO:0003713">
    <property type="term" value="F:transcription coactivator activity"/>
    <property type="evidence" value="ECO:0007669"/>
    <property type="project" value="TreeGrafter"/>
</dbReference>
<evidence type="ECO:0000313" key="3">
    <source>
        <dbReference type="Proteomes" id="UP000515125"/>
    </source>
</evidence>
<gene>
    <name evidence="4" type="primary">LOC34620271</name>
</gene>
<keyword evidence="2" id="KW-0732">Signal</keyword>
<dbReference type="GO" id="GO:0016592">
    <property type="term" value="C:mediator complex"/>
    <property type="evidence" value="ECO:0007669"/>
    <property type="project" value="TreeGrafter"/>
</dbReference>
<reference evidence="4" key="1">
    <citation type="submission" date="2025-08" db="UniProtKB">
        <authorList>
            <consortium name="RefSeq"/>
        </authorList>
    </citation>
    <scope>IDENTIFICATION</scope>
</reference>
<dbReference type="GeneID" id="34620271"/>
<dbReference type="PANTHER" id="PTHR46007">
    <property type="entry name" value="MEDIATOR OF RNA POLYMERASE II TRANSCRIPTION SUBUNIT 12"/>
    <property type="match status" value="1"/>
</dbReference>
<evidence type="ECO:0000256" key="2">
    <source>
        <dbReference type="SAM" id="SignalP"/>
    </source>
</evidence>
<protein>
    <submittedName>
        <fullName evidence="4">Uncharacterized protein LOC34620271</fullName>
    </submittedName>
</protein>
<proteinExistence type="predicted"/>
<dbReference type="Proteomes" id="UP000515125">
    <property type="component" value="Unplaced"/>
</dbReference>
<dbReference type="RefSeq" id="XP_026192321.1">
    <property type="nucleotide sequence ID" value="XM_026336536.1"/>
</dbReference>
<sequence length="1709" mass="184218">MVSKGVAALCVGMLVMALPLRMLAVVSTVASTAREFSCAHLLLRSKGSGAPLHVARVPHSLGAKDLTRDAAGPVEAARSSPDAAGAAVGTAAPEDTGCCAGGVDGFCPVCFEQLDDTAAAAVALPPLTEDDERRSSRPPAAVETVAYMSGKCWKQRLLPPNQEVQLREDSLQLEELMCSFTPEMQPLLTLITSRGDRVVLLVGTEQQAAAFDSASSSKILNGSPDIGRAVSSSCSSSRNPLQRLGSRRCCLFVYLGLRIPQEEKKQQKPAHLHCCCLLSLRSPLLAAAEDCFVWWPLQQPQQDSSRTNSNLRLLLEGHIEGFPECAMLPTAASAACSKEAGGVGAAAETATCSSRRLWLFTSTEFLLVEVTARSSNRRDRNSSVCCNAVGAAAESRAAAALRAHKAAARAVWQQRHQQQVRSVRRRMQTEADAAAAATTAAVAAIEFRREFPLALPAAPRTSWGCLLELLRLRPCNSGGSESALYGDHLPRLTLLGDADDNSKSNSNCQLQQQPRWLEGLEMRLAMLISHLSKSPLFAVTHQQQQQRPVCARPSALSTLVGCPVVSSLSRLPWSGVRYSSRLWDARANLQGRDEACSSASACKVTLGGGPPLVCRLPLPYLEWLCEQLDLLLQQLLLLVGPQASTLSASLVHALVAARRPPWATSSGRSGGGSVSLEQLVECMDSSGALKRLQAAAPSGRDYEQQLLRLVGFVLLLLLLRQLLRLAGAIERLPRSSRITAWEEADAFWREQCGARTALARTPVMTAREVLSSRTVWQLLRCRATQQRLWRCMSTALLVTQKQSPPLPLQGGVQPTLYHTSTISSPNDALSLLSAYPWSVIRVASAPTAVPAYFITVHVKATTAAVMATADSRALFRSWAAVYTQQYEQEGDKCMLLLQLASSLMCRFAECGIEQQRALLTECLLQLLMQEGSSCPAMQLATQQLVAAAGATPAAATAATAAAGHSSAGKKFFDVLQIKDIVEAFKEAVHLASVALSDSSSSVSGWQKLLPRVLSYSCKEHLLLEFSTLRVCEAPPQKQQQKAVVEGLWTRLEKGGGEGLPLLLPDELLQWIALDCLFEVHQQQASQCSREAAAAAASAAVAPFNQQHDAVAAACAMLDSPVCCGLLLHCQPEALQQWAVSSLLTLYSSECSSGSSSSAGACTSTSAPSLVRAYLHCCFSAGLVAQGELLAQLYGRQQQQQQQHLLILRASIYTALATTEAAQQQPPLPVAVRCSAAAQALQLLKQYVEGNFNGRASEGSTVHLASLFSSLIDPKQHQEEEETELLQQIISSLEALHTILSEIQLPLSCFVAQRELQMLLQQEGAQQQQVQQQWIASLCSPEGAVWRLRYSLLPLPELFRFAASAADGPHLALRALLLDLALHLPAVAAAEQQQQQKVFGAAGTVHVAAAALLSRLFVEASNPKSPSLKVGLLQQQLPPAAHELKEGPLSLLLRCCDFAWTGLPVPSRESFVATEAAADVLKRGNMQVRCCLEVLHAVWQQQARQQQQQQQRASLLLDDLLLIATAWRRRDAPAPLPDLFAVYIQLLSEKALIQQTCDIFNAQQQQQQQPFSPATLATVTGHLQRVTLRLLLDWVREAENGGPALQYLDAAMDSEVLLPFLEGFGSDGESSSEEAELVEAAKLVKALLLNACRGLKPKSNGKPEAGEGSGSSGTATTTGVAISKHIMPIHCHQLPEEIKSTFYHLIALMV</sequence>
<feature type="signal peptide" evidence="2">
    <location>
        <begin position="1"/>
        <end position="24"/>
    </location>
</feature>
<evidence type="ECO:0000256" key="1">
    <source>
        <dbReference type="SAM" id="MobiDB-lite"/>
    </source>
</evidence>
<dbReference type="PANTHER" id="PTHR46007:SF12">
    <property type="entry name" value="C2H2-TYPE DOMAIN-CONTAINING PROTEIN-RELATED"/>
    <property type="match status" value="1"/>
</dbReference>
<name>A0A6P6RWP8_9EIME</name>
<organism evidence="3 4">
    <name type="scientific">Cyclospora cayetanensis</name>
    <dbReference type="NCBI Taxonomy" id="88456"/>
    <lineage>
        <taxon>Eukaryota</taxon>
        <taxon>Sar</taxon>
        <taxon>Alveolata</taxon>
        <taxon>Apicomplexa</taxon>
        <taxon>Conoidasida</taxon>
        <taxon>Coccidia</taxon>
        <taxon>Eucoccidiorida</taxon>
        <taxon>Eimeriorina</taxon>
        <taxon>Eimeriidae</taxon>
        <taxon>Cyclospora</taxon>
    </lineage>
</organism>
<keyword evidence="3" id="KW-1185">Reference proteome</keyword>
<dbReference type="GO" id="GO:0045944">
    <property type="term" value="P:positive regulation of transcription by RNA polymerase II"/>
    <property type="evidence" value="ECO:0007669"/>
    <property type="project" value="TreeGrafter"/>
</dbReference>
<evidence type="ECO:0000313" key="4">
    <source>
        <dbReference type="RefSeq" id="XP_026192321.1"/>
    </source>
</evidence>
<feature type="region of interest" description="Disordered" evidence="1">
    <location>
        <begin position="1657"/>
        <end position="1676"/>
    </location>
</feature>
<accession>A0A6P6RWP8</accession>
<dbReference type="InterPro" id="IPR051647">
    <property type="entry name" value="Mediator_comp_sub12"/>
</dbReference>
<dbReference type="OrthoDB" id="348019at2759"/>
<feature type="chain" id="PRO_5028399832" evidence="2">
    <location>
        <begin position="25"/>
        <end position="1709"/>
    </location>
</feature>